<reference evidence="7 10" key="2">
    <citation type="submission" date="2019-07" db="EMBL/GenBank/DDBJ databases">
        <title>Whole genome shotgun sequence of Flavobacterium glycines NBRC 105008.</title>
        <authorList>
            <person name="Hosoyama A."/>
            <person name="Uohara A."/>
            <person name="Ohji S."/>
            <person name="Ichikawa N."/>
        </authorList>
    </citation>
    <scope>NUCLEOTIDE SEQUENCE [LARGE SCALE GENOMIC DNA]</scope>
    <source>
        <strain evidence="7 10">NBRC 105008</strain>
    </source>
</reference>
<dbReference type="EMBL" id="BJVF01000002">
    <property type="protein sequence ID" value="GEL11045.1"/>
    <property type="molecule type" value="Genomic_DNA"/>
</dbReference>
<feature type="transmembrane region" description="Helical" evidence="5">
    <location>
        <begin position="79"/>
        <end position="99"/>
    </location>
</feature>
<dbReference type="PANTHER" id="PTHR30221:SF8">
    <property type="entry name" value="SMALL-CONDUCTANCE MECHANOSENSITIVE CHANNEL"/>
    <property type="match status" value="1"/>
</dbReference>
<feature type="transmembrane region" description="Helical" evidence="5">
    <location>
        <begin position="51"/>
        <end position="73"/>
    </location>
</feature>
<protein>
    <submittedName>
        <fullName evidence="7 8">Mechanosensitive ion channel</fullName>
    </submittedName>
</protein>
<feature type="transmembrane region" description="Helical" evidence="5">
    <location>
        <begin position="6"/>
        <end position="30"/>
    </location>
</feature>
<accession>A0A511CEF0</accession>
<dbReference type="Proteomes" id="UP000321579">
    <property type="component" value="Unassembled WGS sequence"/>
</dbReference>
<evidence type="ECO:0000256" key="1">
    <source>
        <dbReference type="ARBA" id="ARBA00004370"/>
    </source>
</evidence>
<dbReference type="AlphaFoldDB" id="A0A511CEF0"/>
<keyword evidence="2 5" id="KW-0812">Transmembrane</keyword>
<evidence type="ECO:0000313" key="10">
    <source>
        <dbReference type="Proteomes" id="UP000321579"/>
    </source>
</evidence>
<dbReference type="InterPro" id="IPR045275">
    <property type="entry name" value="MscS_archaea/bacteria_type"/>
</dbReference>
<dbReference type="PANTHER" id="PTHR30221">
    <property type="entry name" value="SMALL-CONDUCTANCE MECHANOSENSITIVE CHANNEL"/>
    <property type="match status" value="1"/>
</dbReference>
<dbReference type="Pfam" id="PF00924">
    <property type="entry name" value="MS_channel_2nd"/>
    <property type="match status" value="1"/>
</dbReference>
<evidence type="ECO:0000313" key="9">
    <source>
        <dbReference type="Proteomes" id="UP000182367"/>
    </source>
</evidence>
<gene>
    <name evidence="7" type="ORF">FGL01_17840</name>
    <name evidence="8" type="ORF">SAMN05192550_1875</name>
</gene>
<name>A0A511CEF0_9FLAO</name>
<dbReference type="GO" id="GO:0008381">
    <property type="term" value="F:mechanosensitive monoatomic ion channel activity"/>
    <property type="evidence" value="ECO:0007669"/>
    <property type="project" value="InterPro"/>
</dbReference>
<dbReference type="Gene3D" id="2.30.30.60">
    <property type="match status" value="1"/>
</dbReference>
<keyword evidence="3 5" id="KW-1133">Transmembrane helix</keyword>
<dbReference type="SUPFAM" id="SSF50182">
    <property type="entry name" value="Sm-like ribonucleoproteins"/>
    <property type="match status" value="1"/>
</dbReference>
<evidence type="ECO:0000259" key="6">
    <source>
        <dbReference type="Pfam" id="PF00924"/>
    </source>
</evidence>
<comment type="caution">
    <text evidence="7">The sequence shown here is derived from an EMBL/GenBank/DDBJ whole genome shotgun (WGS) entry which is preliminary data.</text>
</comment>
<dbReference type="Proteomes" id="UP000182367">
    <property type="component" value="Unassembled WGS sequence"/>
</dbReference>
<evidence type="ECO:0000256" key="5">
    <source>
        <dbReference type="SAM" id="Phobius"/>
    </source>
</evidence>
<dbReference type="InterPro" id="IPR010920">
    <property type="entry name" value="LSM_dom_sf"/>
</dbReference>
<dbReference type="InterPro" id="IPR006685">
    <property type="entry name" value="MscS_channel_2nd"/>
</dbReference>
<comment type="subcellular location">
    <subcellularLocation>
        <location evidence="1">Membrane</location>
    </subcellularLocation>
</comment>
<evidence type="ECO:0000256" key="2">
    <source>
        <dbReference type="ARBA" id="ARBA00022692"/>
    </source>
</evidence>
<evidence type="ECO:0000313" key="8">
    <source>
        <dbReference type="EMBL" id="SDJ30992.1"/>
    </source>
</evidence>
<keyword evidence="4 5" id="KW-0472">Membrane</keyword>
<proteinExistence type="predicted"/>
<dbReference type="GO" id="GO:0016020">
    <property type="term" value="C:membrane"/>
    <property type="evidence" value="ECO:0007669"/>
    <property type="project" value="UniProtKB-SubCell"/>
</dbReference>
<dbReference type="EMBL" id="FNEO01000002">
    <property type="protein sequence ID" value="SDJ30992.1"/>
    <property type="molecule type" value="Genomic_DNA"/>
</dbReference>
<organism evidence="7 10">
    <name type="scientific">Flavobacterium glycines</name>
    <dbReference type="NCBI Taxonomy" id="551990"/>
    <lineage>
        <taxon>Bacteria</taxon>
        <taxon>Pseudomonadati</taxon>
        <taxon>Bacteroidota</taxon>
        <taxon>Flavobacteriia</taxon>
        <taxon>Flavobacteriales</taxon>
        <taxon>Flavobacteriaceae</taxon>
        <taxon>Flavobacterium</taxon>
    </lineage>
</organism>
<evidence type="ECO:0000256" key="4">
    <source>
        <dbReference type="ARBA" id="ARBA00023136"/>
    </source>
</evidence>
<sequence length="182" mass="20405">MKHMNFFNHFTTETIASGIVILVLIILRIISTKLVRKFAKSTHIIENRTNLVIKYIHLLINILAAIAFIFIWGVSSKEIISGITSVATVIGVAGVVMIAQWSILSNITSGVILFFSFPFKIGDIIQIQDKDFPIIGEIEDIGAFHVTIKNKEGETVIYPNNLFFQKGVSILPNMHEDKEFTD</sequence>
<feature type="domain" description="Mechanosensitive ion channel MscS" evidence="6">
    <location>
        <begin position="103"/>
        <end position="166"/>
    </location>
</feature>
<keyword evidence="9" id="KW-1185">Reference proteome</keyword>
<reference evidence="8 9" key="1">
    <citation type="submission" date="2016-10" db="EMBL/GenBank/DDBJ databases">
        <authorList>
            <person name="Varghese N."/>
            <person name="Submissions S."/>
        </authorList>
    </citation>
    <scope>NUCLEOTIDE SEQUENCE [LARGE SCALE GENOMIC DNA]</scope>
    <source>
        <strain evidence="8 9">Gm-149</strain>
    </source>
</reference>
<evidence type="ECO:0000313" key="7">
    <source>
        <dbReference type="EMBL" id="GEL11045.1"/>
    </source>
</evidence>
<dbReference type="InterPro" id="IPR023408">
    <property type="entry name" value="MscS_beta-dom_sf"/>
</dbReference>
<evidence type="ECO:0000256" key="3">
    <source>
        <dbReference type="ARBA" id="ARBA00022989"/>
    </source>
</evidence>